<accession>A0A0J6SQD2</accession>
<feature type="non-terminal residue" evidence="1">
    <location>
        <position position="127"/>
    </location>
</feature>
<dbReference type="AlphaFoldDB" id="A0A0J6SQD2"/>
<evidence type="ECO:0008006" key="3">
    <source>
        <dbReference type="Google" id="ProtNLM"/>
    </source>
</evidence>
<evidence type="ECO:0000313" key="1">
    <source>
        <dbReference type="EMBL" id="KMO35558.1"/>
    </source>
</evidence>
<protein>
    <recommendedName>
        <fullName evidence="3">Glycosyl transferase</fullName>
    </recommendedName>
</protein>
<dbReference type="RefSeq" id="WP_048452957.1">
    <property type="nucleotide sequence ID" value="NZ_LABZ01000162.1"/>
</dbReference>
<evidence type="ECO:0000313" key="2">
    <source>
        <dbReference type="Proteomes" id="UP000036449"/>
    </source>
</evidence>
<keyword evidence="2" id="KW-1185">Reference proteome</keyword>
<name>A0A0J6SQD2_9HYPH</name>
<proteinExistence type="predicted"/>
<organism evidence="1 2">
    <name type="scientific">Methylobacterium tarhaniae</name>
    <dbReference type="NCBI Taxonomy" id="1187852"/>
    <lineage>
        <taxon>Bacteria</taxon>
        <taxon>Pseudomonadati</taxon>
        <taxon>Pseudomonadota</taxon>
        <taxon>Alphaproteobacteria</taxon>
        <taxon>Hyphomicrobiales</taxon>
        <taxon>Methylobacteriaceae</taxon>
        <taxon>Methylobacterium</taxon>
    </lineage>
</organism>
<gene>
    <name evidence="1" type="ORF">VQ03_21580</name>
</gene>
<sequence length="127" mass="14743">MRSFTFVTTCSQPGWIEYAETMVESFDKNFPPEVKLIVYIDFKAPPDRARVEFRQIAQTGMRLEDYHFSLSGLQFALGRAIPYSEHDLANSYDIIWNARKFSFKVFTICHAIRTCDTDVVVWLDADS</sequence>
<dbReference type="EMBL" id="LABZ01000162">
    <property type="protein sequence ID" value="KMO35558.1"/>
    <property type="molecule type" value="Genomic_DNA"/>
</dbReference>
<reference evidence="1 2" key="1">
    <citation type="submission" date="2015-03" db="EMBL/GenBank/DDBJ databases">
        <title>Genome sequencing of Methylobacterium tarhaniae DSM 25844.</title>
        <authorList>
            <person name="Chaudhry V."/>
            <person name="Patil P.B."/>
        </authorList>
    </citation>
    <scope>NUCLEOTIDE SEQUENCE [LARGE SCALE GENOMIC DNA]</scope>
    <source>
        <strain evidence="1 2">DSM 25844</strain>
    </source>
</reference>
<dbReference type="Proteomes" id="UP000036449">
    <property type="component" value="Unassembled WGS sequence"/>
</dbReference>
<comment type="caution">
    <text evidence="1">The sequence shown here is derived from an EMBL/GenBank/DDBJ whole genome shotgun (WGS) entry which is preliminary data.</text>
</comment>
<dbReference type="OrthoDB" id="7331076at2"/>